<sequence length="105" mass="11735">MTKKVLSVINITFEILEKNPPTLVIEANGTVNSSGWLNAQLNPFVYVVPPIDGIYEFNFVANKPTGIVLEVITVIHSKPFFWDNFPPDLKGIKVYAETDDVTVKL</sequence>
<reference evidence="1 2" key="1">
    <citation type="submission" date="2020-08" db="EMBL/GenBank/DDBJ databases">
        <title>Genome sequence of Pedobacter roseus KACC 11594T.</title>
        <authorList>
            <person name="Hyun D.-W."/>
            <person name="Bae J.-W."/>
        </authorList>
    </citation>
    <scope>NUCLEOTIDE SEQUENCE [LARGE SCALE GENOMIC DNA]</scope>
    <source>
        <strain evidence="1 2">KACC 11594</strain>
    </source>
</reference>
<accession>A0A7G9QKM0</accession>
<dbReference type="Proteomes" id="UP000515806">
    <property type="component" value="Chromosome"/>
</dbReference>
<organism evidence="1 2">
    <name type="scientific">Pedobacter roseus</name>
    <dbReference type="NCBI Taxonomy" id="336820"/>
    <lineage>
        <taxon>Bacteria</taxon>
        <taxon>Pseudomonadati</taxon>
        <taxon>Bacteroidota</taxon>
        <taxon>Sphingobacteriia</taxon>
        <taxon>Sphingobacteriales</taxon>
        <taxon>Sphingobacteriaceae</taxon>
        <taxon>Pedobacter</taxon>
    </lineage>
</organism>
<name>A0A7G9QKM0_9SPHI</name>
<keyword evidence="2" id="KW-1185">Reference proteome</keyword>
<dbReference type="RefSeq" id="WP_187594351.1">
    <property type="nucleotide sequence ID" value="NZ_CP060723.1"/>
</dbReference>
<gene>
    <name evidence="1" type="ORF">H9L23_07360</name>
</gene>
<dbReference type="AlphaFoldDB" id="A0A7G9QKM0"/>
<proteinExistence type="predicted"/>
<dbReference type="KEGG" id="proe:H9L23_07360"/>
<evidence type="ECO:0000313" key="2">
    <source>
        <dbReference type="Proteomes" id="UP000515806"/>
    </source>
</evidence>
<protein>
    <submittedName>
        <fullName evidence="1">Uncharacterized protein</fullName>
    </submittedName>
</protein>
<evidence type="ECO:0000313" key="1">
    <source>
        <dbReference type="EMBL" id="QNN43895.1"/>
    </source>
</evidence>
<dbReference type="EMBL" id="CP060723">
    <property type="protein sequence ID" value="QNN43895.1"/>
    <property type="molecule type" value="Genomic_DNA"/>
</dbReference>